<dbReference type="InterPro" id="IPR012296">
    <property type="entry name" value="Nuclease_put_TT1808"/>
</dbReference>
<accession>A0A150PID4</accession>
<organism evidence="2 3">
    <name type="scientific">Sorangium cellulosum</name>
    <name type="common">Polyangium cellulosum</name>
    <dbReference type="NCBI Taxonomy" id="56"/>
    <lineage>
        <taxon>Bacteria</taxon>
        <taxon>Pseudomonadati</taxon>
        <taxon>Myxococcota</taxon>
        <taxon>Polyangia</taxon>
        <taxon>Polyangiales</taxon>
        <taxon>Polyangiaceae</taxon>
        <taxon>Sorangium</taxon>
    </lineage>
</organism>
<evidence type="ECO:0000259" key="1">
    <source>
        <dbReference type="Pfam" id="PF05685"/>
    </source>
</evidence>
<comment type="caution">
    <text evidence="2">The sequence shown here is derived from an EMBL/GenBank/DDBJ whole genome shotgun (WGS) entry which is preliminary data.</text>
</comment>
<evidence type="ECO:0000313" key="2">
    <source>
        <dbReference type="EMBL" id="KYF55434.1"/>
    </source>
</evidence>
<dbReference type="InterPro" id="IPR008538">
    <property type="entry name" value="Uma2"/>
</dbReference>
<dbReference type="PANTHER" id="PTHR34107:SF1">
    <property type="entry name" value="SLL0198 PROTEIN"/>
    <property type="match status" value="1"/>
</dbReference>
<sequence length="195" mass="22338">MSLARKLDRPATRADLEALPDTMRGEIIDGDLYAFPRPRAPHGSLETSIAADLHGPFQKRRNGPGGWWILVEPGIELPRAPEISPDVAGWRRERLPRLPVKEPIRVVPDWVCEVLSPRTRAYDLIVKRRFYAEIGVGHLWYVDPEARSLAVSRLVDGRWLELGVHGPTERVRAEPFEEVEIELSVWWEDLELEND</sequence>
<proteinExistence type="predicted"/>
<protein>
    <recommendedName>
        <fullName evidence="1">Putative restriction endonuclease domain-containing protein</fullName>
    </recommendedName>
</protein>
<name>A0A150PID4_SORCE</name>
<reference evidence="2 3" key="1">
    <citation type="submission" date="2014-02" db="EMBL/GenBank/DDBJ databases">
        <title>The small core and large imbalanced accessory genome model reveals a collaborative survival strategy of Sorangium cellulosum strains in nature.</title>
        <authorList>
            <person name="Han K."/>
            <person name="Peng R."/>
            <person name="Blom J."/>
            <person name="Li Y.-Z."/>
        </authorList>
    </citation>
    <scope>NUCLEOTIDE SEQUENCE [LARGE SCALE GENOMIC DNA]</scope>
    <source>
        <strain evidence="2 3">So0157-18</strain>
    </source>
</reference>
<dbReference type="EMBL" id="JELX01002426">
    <property type="protein sequence ID" value="KYF55434.1"/>
    <property type="molecule type" value="Genomic_DNA"/>
</dbReference>
<dbReference type="Pfam" id="PF05685">
    <property type="entry name" value="Uma2"/>
    <property type="match status" value="1"/>
</dbReference>
<dbReference type="CDD" id="cd06260">
    <property type="entry name" value="DUF820-like"/>
    <property type="match status" value="1"/>
</dbReference>
<feature type="domain" description="Putative restriction endonuclease" evidence="1">
    <location>
        <begin position="15"/>
        <end position="184"/>
    </location>
</feature>
<dbReference type="SUPFAM" id="SSF52980">
    <property type="entry name" value="Restriction endonuclease-like"/>
    <property type="match status" value="1"/>
</dbReference>
<evidence type="ECO:0000313" key="3">
    <source>
        <dbReference type="Proteomes" id="UP000075604"/>
    </source>
</evidence>
<gene>
    <name evidence="2" type="ORF">BE04_06655</name>
</gene>
<dbReference type="PANTHER" id="PTHR34107">
    <property type="entry name" value="SLL0198 PROTEIN-RELATED"/>
    <property type="match status" value="1"/>
</dbReference>
<dbReference type="Gene3D" id="3.90.1570.10">
    <property type="entry name" value="tt1808, chain A"/>
    <property type="match status" value="1"/>
</dbReference>
<dbReference type="InterPro" id="IPR011335">
    <property type="entry name" value="Restrct_endonuc-II-like"/>
</dbReference>
<dbReference type="AlphaFoldDB" id="A0A150PID4"/>
<dbReference type="Proteomes" id="UP000075604">
    <property type="component" value="Unassembled WGS sequence"/>
</dbReference>